<evidence type="ECO:0000256" key="1">
    <source>
        <dbReference type="ARBA" id="ARBA00023125"/>
    </source>
</evidence>
<dbReference type="InterPro" id="IPR000551">
    <property type="entry name" value="MerR-type_HTH_dom"/>
</dbReference>
<protein>
    <submittedName>
        <fullName evidence="3">MerR family transcriptional regulator</fullName>
    </submittedName>
</protein>
<dbReference type="CDD" id="cd01109">
    <property type="entry name" value="HTH_YyaN"/>
    <property type="match status" value="1"/>
</dbReference>
<evidence type="ECO:0000313" key="4">
    <source>
        <dbReference type="Proteomes" id="UP001501414"/>
    </source>
</evidence>
<dbReference type="InterPro" id="IPR047057">
    <property type="entry name" value="MerR_fam"/>
</dbReference>
<reference evidence="3 4" key="1">
    <citation type="journal article" date="2019" name="Int. J. Syst. Evol. Microbiol.">
        <title>The Global Catalogue of Microorganisms (GCM) 10K type strain sequencing project: providing services to taxonomists for standard genome sequencing and annotation.</title>
        <authorList>
            <consortium name="The Broad Institute Genomics Platform"/>
            <consortium name="The Broad Institute Genome Sequencing Center for Infectious Disease"/>
            <person name="Wu L."/>
            <person name="Ma J."/>
        </authorList>
    </citation>
    <scope>NUCLEOTIDE SEQUENCE [LARGE SCALE GENOMIC DNA]</scope>
    <source>
        <strain evidence="3 4">JCM 11896</strain>
    </source>
</reference>
<dbReference type="Pfam" id="PF13411">
    <property type="entry name" value="MerR_1"/>
    <property type="match status" value="1"/>
</dbReference>
<accession>A0ABN1XKP5</accession>
<dbReference type="PROSITE" id="PS00552">
    <property type="entry name" value="HTH_MERR_1"/>
    <property type="match status" value="1"/>
</dbReference>
<dbReference type="SUPFAM" id="SSF46955">
    <property type="entry name" value="Putative DNA-binding domain"/>
    <property type="match status" value="1"/>
</dbReference>
<dbReference type="PANTHER" id="PTHR30204:SF98">
    <property type="entry name" value="HTH-TYPE TRANSCRIPTIONAL REGULATOR ADHR"/>
    <property type="match status" value="1"/>
</dbReference>
<dbReference type="PRINTS" id="PR00040">
    <property type="entry name" value="HTHMERR"/>
</dbReference>
<comment type="caution">
    <text evidence="3">The sequence shown here is derived from an EMBL/GenBank/DDBJ whole genome shotgun (WGS) entry which is preliminary data.</text>
</comment>
<evidence type="ECO:0000313" key="3">
    <source>
        <dbReference type="EMBL" id="GAA1381920.1"/>
    </source>
</evidence>
<sequence length="122" mass="13267">MTLLGAGPCATGEAARRTGLSIDTLRYYERVGLVPAPARDRAGRRIYTDDDLAWIGMVGCLRRAGLGIADLREFRARLDDRAGAADLVAFLTAHRAELLERRSRLDAALAVLDEKIAHYGTG</sequence>
<organism evidence="3 4">
    <name type="scientific">Pseudonocardia kongjuensis</name>
    <dbReference type="NCBI Taxonomy" id="102227"/>
    <lineage>
        <taxon>Bacteria</taxon>
        <taxon>Bacillati</taxon>
        <taxon>Actinomycetota</taxon>
        <taxon>Actinomycetes</taxon>
        <taxon>Pseudonocardiales</taxon>
        <taxon>Pseudonocardiaceae</taxon>
        <taxon>Pseudonocardia</taxon>
    </lineage>
</organism>
<dbReference type="EMBL" id="BAAAJK010000004">
    <property type="protein sequence ID" value="GAA1381920.1"/>
    <property type="molecule type" value="Genomic_DNA"/>
</dbReference>
<dbReference type="Proteomes" id="UP001501414">
    <property type="component" value="Unassembled WGS sequence"/>
</dbReference>
<proteinExistence type="predicted"/>
<dbReference type="PROSITE" id="PS50937">
    <property type="entry name" value="HTH_MERR_2"/>
    <property type="match status" value="1"/>
</dbReference>
<dbReference type="RefSeq" id="WP_344018470.1">
    <property type="nucleotide sequence ID" value="NZ_BAAAJK010000004.1"/>
</dbReference>
<evidence type="ECO:0000259" key="2">
    <source>
        <dbReference type="PROSITE" id="PS50937"/>
    </source>
</evidence>
<name>A0ABN1XKP5_9PSEU</name>
<dbReference type="Gene3D" id="1.10.1660.10">
    <property type="match status" value="1"/>
</dbReference>
<dbReference type="SMART" id="SM00422">
    <property type="entry name" value="HTH_MERR"/>
    <property type="match status" value="1"/>
</dbReference>
<gene>
    <name evidence="3" type="ORF">GCM10009613_08730</name>
</gene>
<keyword evidence="1" id="KW-0238">DNA-binding</keyword>
<dbReference type="PANTHER" id="PTHR30204">
    <property type="entry name" value="REDOX-CYCLING DRUG-SENSING TRANSCRIPTIONAL ACTIVATOR SOXR"/>
    <property type="match status" value="1"/>
</dbReference>
<feature type="domain" description="HTH merR-type" evidence="2">
    <location>
        <begin position="11"/>
        <end position="77"/>
    </location>
</feature>
<dbReference type="InterPro" id="IPR009061">
    <property type="entry name" value="DNA-bd_dom_put_sf"/>
</dbReference>
<keyword evidence="4" id="KW-1185">Reference proteome</keyword>